<name>A0A402B7A2_9CHLR</name>
<dbReference type="PANTHER" id="PTHR36529:SF1">
    <property type="entry name" value="GLYCOSYLTRANSFERASE"/>
    <property type="match status" value="1"/>
</dbReference>
<dbReference type="Gene3D" id="3.90.550.10">
    <property type="entry name" value="Spore Coat Polysaccharide Biosynthesis Protein SpsA, Chain A"/>
    <property type="match status" value="1"/>
</dbReference>
<dbReference type="OrthoDB" id="9810303at2"/>
<organism evidence="1 2">
    <name type="scientific">Dictyobacter alpinus</name>
    <dbReference type="NCBI Taxonomy" id="2014873"/>
    <lineage>
        <taxon>Bacteria</taxon>
        <taxon>Bacillati</taxon>
        <taxon>Chloroflexota</taxon>
        <taxon>Ktedonobacteria</taxon>
        <taxon>Ktedonobacterales</taxon>
        <taxon>Dictyobacteraceae</taxon>
        <taxon>Dictyobacter</taxon>
    </lineage>
</organism>
<dbReference type="AlphaFoldDB" id="A0A402B7A2"/>
<dbReference type="PANTHER" id="PTHR36529">
    <property type="entry name" value="SLL1095 PROTEIN"/>
    <property type="match status" value="1"/>
</dbReference>
<gene>
    <name evidence="1" type="ORF">KDA_27570</name>
</gene>
<reference evidence="2" key="1">
    <citation type="submission" date="2018-12" db="EMBL/GenBank/DDBJ databases">
        <title>Tengunoibacter tsumagoiensis gen. nov., sp. nov., Dictyobacter kobayashii sp. nov., D. alpinus sp. nov., and D. joshuensis sp. nov. and description of Dictyobacteraceae fam. nov. within the order Ktedonobacterales isolated from Tengu-no-mugimeshi.</title>
        <authorList>
            <person name="Wang C.M."/>
            <person name="Zheng Y."/>
            <person name="Sakai Y."/>
            <person name="Toyoda A."/>
            <person name="Minakuchi Y."/>
            <person name="Abe K."/>
            <person name="Yokota A."/>
            <person name="Yabe S."/>
        </authorList>
    </citation>
    <scope>NUCLEOTIDE SEQUENCE [LARGE SCALE GENOMIC DNA]</scope>
    <source>
        <strain evidence="2">Uno16</strain>
    </source>
</reference>
<dbReference type="SUPFAM" id="SSF53448">
    <property type="entry name" value="Nucleotide-diphospho-sugar transferases"/>
    <property type="match status" value="1"/>
</dbReference>
<protein>
    <recommendedName>
        <fullName evidence="3">Glycosyl transferase</fullName>
    </recommendedName>
</protein>
<dbReference type="InterPro" id="IPR018641">
    <property type="entry name" value="Trfase_1_rSAM/seldom-assoc"/>
</dbReference>
<evidence type="ECO:0000313" key="1">
    <source>
        <dbReference type="EMBL" id="GCE27273.1"/>
    </source>
</evidence>
<comment type="caution">
    <text evidence="1">The sequence shown here is derived from an EMBL/GenBank/DDBJ whole genome shotgun (WGS) entry which is preliminary data.</text>
</comment>
<dbReference type="Pfam" id="PF09837">
    <property type="entry name" value="DUF2064"/>
    <property type="match status" value="1"/>
</dbReference>
<dbReference type="RefSeq" id="WP_126627640.1">
    <property type="nucleotide sequence ID" value="NZ_BIFT01000001.1"/>
</dbReference>
<proteinExistence type="predicted"/>
<evidence type="ECO:0008006" key="3">
    <source>
        <dbReference type="Google" id="ProtNLM"/>
    </source>
</evidence>
<dbReference type="Proteomes" id="UP000287171">
    <property type="component" value="Unassembled WGS sequence"/>
</dbReference>
<keyword evidence="2" id="KW-1185">Reference proteome</keyword>
<evidence type="ECO:0000313" key="2">
    <source>
        <dbReference type="Proteomes" id="UP000287171"/>
    </source>
</evidence>
<dbReference type="EMBL" id="BIFT01000001">
    <property type="protein sequence ID" value="GCE27273.1"/>
    <property type="molecule type" value="Genomic_DNA"/>
</dbReference>
<dbReference type="InterPro" id="IPR029044">
    <property type="entry name" value="Nucleotide-diphossugar_trans"/>
</dbReference>
<accession>A0A402B7A2</accession>
<dbReference type="NCBIfam" id="TIGR04282">
    <property type="entry name" value="glyco_like_cofC"/>
    <property type="match status" value="1"/>
</dbReference>
<sequence>MSEVALAIVARYPEVGTGKTRLAQSIGAQFTFQLYRSFLQDLATRFAGWKYDLVWAYTPPEQDFLACVHALLAEPPEVPMLAVPQRGSDFAARLHHVFQDTARRGFTQTILISSDSPQVSRELIVQAHQGLEHADVVLGPAEDGGYYLIAMREPHDVFSGIPMSTDVVLAQTIEKARHLNLKVHVLATLFDIDTRLDLQRLANLLQAEPALAPATAACLALISKRGLLA</sequence>